<dbReference type="AlphaFoldDB" id="A0A2T5J3S8"/>
<sequence>MATYTCTKALTVPELKAKLLREGKTLKQWSVEHGYNYNTVCKVIGGTRKGFYGIGHEIAVRLGIKEGEITVNNSTQVA</sequence>
<dbReference type="OrthoDB" id="5679056at2"/>
<dbReference type="EMBL" id="QAON01000001">
    <property type="protein sequence ID" value="PTQ91251.1"/>
    <property type="molecule type" value="Genomic_DNA"/>
</dbReference>
<accession>A0A2T5J3S8</accession>
<name>A0A2T5J3S8_9GAMM</name>
<evidence type="ECO:0000313" key="2">
    <source>
        <dbReference type="Proteomes" id="UP000244223"/>
    </source>
</evidence>
<organism evidence="1 2">
    <name type="scientific">Agitococcus lubricus</name>
    <dbReference type="NCBI Taxonomy" id="1077255"/>
    <lineage>
        <taxon>Bacteria</taxon>
        <taxon>Pseudomonadati</taxon>
        <taxon>Pseudomonadota</taxon>
        <taxon>Gammaproteobacteria</taxon>
        <taxon>Moraxellales</taxon>
        <taxon>Moraxellaceae</taxon>
        <taxon>Agitococcus</taxon>
    </lineage>
</organism>
<keyword evidence="2" id="KW-1185">Reference proteome</keyword>
<dbReference type="NCBIfam" id="TIGR04111">
    <property type="entry name" value="BcepMu_gp16"/>
    <property type="match status" value="1"/>
</dbReference>
<dbReference type="RefSeq" id="WP_107864265.1">
    <property type="nucleotide sequence ID" value="NZ_QAON01000001.1"/>
</dbReference>
<proteinExistence type="predicted"/>
<comment type="caution">
    <text evidence="1">The sequence shown here is derived from an EMBL/GenBank/DDBJ whole genome shotgun (WGS) entry which is preliminary data.</text>
</comment>
<dbReference type="Proteomes" id="UP000244223">
    <property type="component" value="Unassembled WGS sequence"/>
</dbReference>
<reference evidence="1 2" key="1">
    <citation type="submission" date="2018-04" db="EMBL/GenBank/DDBJ databases">
        <title>Genomic Encyclopedia of Archaeal and Bacterial Type Strains, Phase II (KMG-II): from individual species to whole genera.</title>
        <authorList>
            <person name="Goeker M."/>
        </authorList>
    </citation>
    <scope>NUCLEOTIDE SEQUENCE [LARGE SCALE GENOMIC DNA]</scope>
    <source>
        <strain evidence="1 2">DSM 5822</strain>
    </source>
</reference>
<evidence type="ECO:0000313" key="1">
    <source>
        <dbReference type="EMBL" id="PTQ91251.1"/>
    </source>
</evidence>
<gene>
    <name evidence="1" type="ORF">C8N29_101324</name>
</gene>
<dbReference type="InterPro" id="IPR026365">
    <property type="entry name" value="BcepMu_gp16"/>
</dbReference>
<protein>
    <submittedName>
        <fullName evidence="1">Gp16 family phage-associated protein</fullName>
    </submittedName>
</protein>